<evidence type="ECO:0000313" key="1">
    <source>
        <dbReference type="EMBL" id="PWK79288.1"/>
    </source>
</evidence>
<dbReference type="EMBL" id="QGHA01000002">
    <property type="protein sequence ID" value="PWK79288.1"/>
    <property type="molecule type" value="Genomic_DNA"/>
</dbReference>
<keyword evidence="2" id="KW-1185">Reference proteome</keyword>
<dbReference type="Proteomes" id="UP000245678">
    <property type="component" value="Unassembled WGS sequence"/>
</dbReference>
<reference evidence="1 2" key="1">
    <citation type="submission" date="2018-05" db="EMBL/GenBank/DDBJ databases">
        <title>Genomic Encyclopedia of Archaeal and Bacterial Type Strains, Phase II (KMG-II): from individual species to whole genera.</title>
        <authorList>
            <person name="Goeker M."/>
        </authorList>
    </citation>
    <scope>NUCLEOTIDE SEQUENCE [LARGE SCALE GENOMIC DNA]</scope>
    <source>
        <strain evidence="1 2">DSM 19975</strain>
    </source>
</reference>
<gene>
    <name evidence="1" type="ORF">LX99_01745</name>
</gene>
<accession>A0A316HFD4</accession>
<organism evidence="1 2">
    <name type="scientific">Mucilaginibacter oryzae</name>
    <dbReference type="NCBI Taxonomy" id="468058"/>
    <lineage>
        <taxon>Bacteria</taxon>
        <taxon>Pseudomonadati</taxon>
        <taxon>Bacteroidota</taxon>
        <taxon>Sphingobacteriia</taxon>
        <taxon>Sphingobacteriales</taxon>
        <taxon>Sphingobacteriaceae</taxon>
        <taxon>Mucilaginibacter</taxon>
    </lineage>
</organism>
<dbReference type="AlphaFoldDB" id="A0A316HFD4"/>
<evidence type="ECO:0000313" key="2">
    <source>
        <dbReference type="Proteomes" id="UP000245678"/>
    </source>
</evidence>
<dbReference type="PROSITE" id="PS51257">
    <property type="entry name" value="PROKAR_LIPOPROTEIN"/>
    <property type="match status" value="1"/>
</dbReference>
<dbReference type="RefSeq" id="WP_109607481.1">
    <property type="nucleotide sequence ID" value="NZ_QGHA01000002.1"/>
</dbReference>
<name>A0A316HFD4_9SPHI</name>
<sequence length="199" mass="22117">MKTSQSSAVHSLLTGLILVIACLSPLSGWSQSSKPGSVEYLNFCNGIGNLLLGQNIKDLPAGNLSYLDGDSRIDQDSCLKYQYHDENLMALGDSLSLDAIGLRTYRDKIVNIYLFFKIRDAYKVLSNFLKAYGPCTSRPDDYADIYNWDTNQLSLSLRYEVKTDLGVAIFTSRDLESRITANKTNQGISTYSQSLSALR</sequence>
<proteinExistence type="predicted"/>
<comment type="caution">
    <text evidence="1">The sequence shown here is derived from an EMBL/GenBank/DDBJ whole genome shotgun (WGS) entry which is preliminary data.</text>
</comment>
<protein>
    <submittedName>
        <fullName evidence="1">Uncharacterized protein</fullName>
    </submittedName>
</protein>